<evidence type="ECO:0000313" key="2">
    <source>
        <dbReference type="EMBL" id="PKC67577.1"/>
    </source>
</evidence>
<reference evidence="1 4" key="2">
    <citation type="submission" date="2017-09" db="EMBL/GenBank/DDBJ databases">
        <title>Extensive intraspecific genome diversity in a model arbuscular mycorrhizal fungus.</title>
        <authorList>
            <person name="Chen E.C."/>
            <person name="Morin E."/>
            <person name="Beaudet D."/>
            <person name="Noel J."/>
            <person name="Ndikumana S."/>
            <person name="Charron P."/>
            <person name="St-Onge C."/>
            <person name="Giorgi J."/>
            <person name="Grigoriev I.V."/>
            <person name="Roux C."/>
            <person name="Martin F.M."/>
            <person name="Corradi N."/>
        </authorList>
    </citation>
    <scope>NUCLEOTIDE SEQUENCE [LARGE SCALE GENOMIC DNA]</scope>
    <source>
        <strain evidence="1 4">A5</strain>
    </source>
</reference>
<dbReference type="Proteomes" id="UP000232688">
    <property type="component" value="Unassembled WGS sequence"/>
</dbReference>
<dbReference type="EMBL" id="LLXJ01000232">
    <property type="protein sequence ID" value="PKC12718.1"/>
    <property type="molecule type" value="Genomic_DNA"/>
</dbReference>
<dbReference type="Proteomes" id="UP000232722">
    <property type="component" value="Unassembled WGS sequence"/>
</dbReference>
<reference evidence="2 3" key="4">
    <citation type="submission" date="2017-10" db="EMBL/GenBank/DDBJ databases">
        <title>Genome analyses suggest a sexual origin of heterokaryosis in a supposedly ancient asexual fungus.</title>
        <authorList>
            <person name="Corradi N."/>
            <person name="Sedzielewska K."/>
            <person name="Noel J."/>
            <person name="Charron P."/>
            <person name="Farinelli L."/>
            <person name="Marton T."/>
            <person name="Kruger M."/>
            <person name="Pelin A."/>
            <person name="Brachmann A."/>
            <person name="Corradi N."/>
        </authorList>
    </citation>
    <scope>NUCLEOTIDE SEQUENCE [LARGE SCALE GENOMIC DNA]</scope>
    <source>
        <strain evidence="2 3">A1</strain>
    </source>
</reference>
<dbReference type="VEuPathDB" id="FungiDB:RhiirFUN_006037"/>
<evidence type="ECO:0000313" key="1">
    <source>
        <dbReference type="EMBL" id="PKC12718.1"/>
    </source>
</evidence>
<dbReference type="VEuPathDB" id="FungiDB:RhiirA1_458252"/>
<dbReference type="EMBL" id="LLXH01000384">
    <property type="protein sequence ID" value="PKC67577.1"/>
    <property type="molecule type" value="Genomic_DNA"/>
</dbReference>
<proteinExistence type="predicted"/>
<evidence type="ECO:0000313" key="4">
    <source>
        <dbReference type="Proteomes" id="UP000232722"/>
    </source>
</evidence>
<dbReference type="AlphaFoldDB" id="A0A2N0RW92"/>
<protein>
    <submittedName>
        <fullName evidence="2">Uncharacterized protein</fullName>
    </submittedName>
</protein>
<organism evidence="2 3">
    <name type="scientific">Rhizophagus irregularis</name>
    <dbReference type="NCBI Taxonomy" id="588596"/>
    <lineage>
        <taxon>Eukaryota</taxon>
        <taxon>Fungi</taxon>
        <taxon>Fungi incertae sedis</taxon>
        <taxon>Mucoromycota</taxon>
        <taxon>Glomeromycotina</taxon>
        <taxon>Glomeromycetes</taxon>
        <taxon>Glomerales</taxon>
        <taxon>Glomeraceae</taxon>
        <taxon>Rhizophagus</taxon>
    </lineage>
</organism>
<reference evidence="1 4" key="1">
    <citation type="submission" date="2016-04" db="EMBL/GenBank/DDBJ databases">
        <title>Genome analyses suggest a sexual origin of heterokaryosis in a supposedly ancient asexual fungus.</title>
        <authorList>
            <person name="Ropars J."/>
            <person name="Sedzielewska K."/>
            <person name="Noel J."/>
            <person name="Charron P."/>
            <person name="Farinelli L."/>
            <person name="Marton T."/>
            <person name="Kruger M."/>
            <person name="Pelin A."/>
            <person name="Brachmann A."/>
            <person name="Corradi N."/>
        </authorList>
    </citation>
    <scope>NUCLEOTIDE SEQUENCE [LARGE SCALE GENOMIC DNA]</scope>
    <source>
        <strain evidence="1 4">A5</strain>
    </source>
</reference>
<sequence length="236" mass="28215">MDRRIFQLHRNEYWNNSETLIKIEWSSMFRVLKGNIELTNFTEYKLNLFKKYPIYFKDKEIYLHLWKCEYLEQVYLNMIDKFQQYLQELILVNSQMENANSDDIFKEISCCKIWDFNKTYNLSILIKGFIHIDLVNLFKSYKILDKDRIRLLDVKRFPASENSHSEGVDAAFGEGEVKKEVNGLYLEDPFRLKLYLDNVNSKKLLSGYLLLTGYPLIQPDLLYPDINTTSRSKPDR</sequence>
<comment type="caution">
    <text evidence="2">The sequence shown here is derived from an EMBL/GenBank/DDBJ whole genome shotgun (WGS) entry which is preliminary data.</text>
</comment>
<evidence type="ECO:0000313" key="3">
    <source>
        <dbReference type="Proteomes" id="UP000232688"/>
    </source>
</evidence>
<reference evidence="2 3" key="3">
    <citation type="submission" date="2017-10" db="EMBL/GenBank/DDBJ databases">
        <title>Extensive intraspecific genome diversity in a model arbuscular mycorrhizal fungus.</title>
        <authorList>
            <person name="Chen E.C.H."/>
            <person name="Morin E."/>
            <person name="Baudet D."/>
            <person name="Noel J."/>
            <person name="Ndikumana S."/>
            <person name="Charron P."/>
            <person name="St-Onge C."/>
            <person name="Giorgi J."/>
            <person name="Grigoriev I.V."/>
            <person name="Roux C."/>
            <person name="Martin F.M."/>
            <person name="Corradi N."/>
        </authorList>
    </citation>
    <scope>NUCLEOTIDE SEQUENCE [LARGE SCALE GENOMIC DNA]</scope>
    <source>
        <strain evidence="2 3">A1</strain>
    </source>
</reference>
<name>A0A2N0RW92_9GLOM</name>
<gene>
    <name evidence="2" type="ORF">RhiirA1_458252</name>
    <name evidence="1" type="ORF">RhiirA5_411484</name>
</gene>
<accession>A0A2N0RW92</accession>